<reference evidence="10" key="1">
    <citation type="submission" date="2025-08" db="UniProtKB">
        <authorList>
            <consortium name="RefSeq"/>
        </authorList>
    </citation>
    <scope>IDENTIFICATION</scope>
</reference>
<evidence type="ECO:0000256" key="1">
    <source>
        <dbReference type="ARBA" id="ARBA00001913"/>
    </source>
</evidence>
<proteinExistence type="inferred from homology"/>
<evidence type="ECO:0000256" key="4">
    <source>
        <dbReference type="ARBA" id="ARBA00022729"/>
    </source>
</evidence>
<evidence type="ECO:0000313" key="9">
    <source>
        <dbReference type="Proteomes" id="UP000695022"/>
    </source>
</evidence>
<protein>
    <submittedName>
        <fullName evidence="10">Iduronate 2-sulfatase-like isoform X1</fullName>
    </submittedName>
</protein>
<dbReference type="RefSeq" id="XP_014666462.1">
    <property type="nucleotide sequence ID" value="XM_014810976.1"/>
</dbReference>
<dbReference type="Gene3D" id="3.40.720.10">
    <property type="entry name" value="Alkaline Phosphatase, subunit A"/>
    <property type="match status" value="2"/>
</dbReference>
<feature type="signal peptide" evidence="7">
    <location>
        <begin position="1"/>
        <end position="23"/>
    </location>
</feature>
<dbReference type="InterPro" id="IPR000917">
    <property type="entry name" value="Sulfatase_N"/>
</dbReference>
<dbReference type="Pfam" id="PF00884">
    <property type="entry name" value="Sulfatase"/>
    <property type="match status" value="1"/>
</dbReference>
<dbReference type="GeneID" id="106808315"/>
<evidence type="ECO:0000256" key="6">
    <source>
        <dbReference type="ARBA" id="ARBA00022837"/>
    </source>
</evidence>
<comment type="cofactor">
    <cofactor evidence="1">
        <name>Ca(2+)</name>
        <dbReference type="ChEBI" id="CHEBI:29108"/>
    </cofactor>
</comment>
<evidence type="ECO:0000313" key="10">
    <source>
        <dbReference type="RefSeq" id="XP_014666462.1"/>
    </source>
</evidence>
<accession>A0ABM1E2P1</accession>
<comment type="similarity">
    <text evidence="2">Belongs to the sulfatase family.</text>
</comment>
<feature type="chain" id="PRO_5046019384" evidence="7">
    <location>
        <begin position="24"/>
        <end position="602"/>
    </location>
</feature>
<dbReference type="CDD" id="cd16030">
    <property type="entry name" value="iduronate-2-sulfatase"/>
    <property type="match status" value="1"/>
</dbReference>
<evidence type="ECO:0000256" key="7">
    <source>
        <dbReference type="SAM" id="SignalP"/>
    </source>
</evidence>
<dbReference type="Proteomes" id="UP000695022">
    <property type="component" value="Unplaced"/>
</dbReference>
<organism evidence="9 10">
    <name type="scientific">Priapulus caudatus</name>
    <name type="common">Priapulid worm</name>
    <dbReference type="NCBI Taxonomy" id="37621"/>
    <lineage>
        <taxon>Eukaryota</taxon>
        <taxon>Metazoa</taxon>
        <taxon>Ecdysozoa</taxon>
        <taxon>Scalidophora</taxon>
        <taxon>Priapulida</taxon>
        <taxon>Priapulimorpha</taxon>
        <taxon>Priapulimorphida</taxon>
        <taxon>Priapulidae</taxon>
        <taxon>Priapulus</taxon>
    </lineage>
</organism>
<evidence type="ECO:0000256" key="3">
    <source>
        <dbReference type="ARBA" id="ARBA00022723"/>
    </source>
</evidence>
<name>A0ABM1E2P1_PRICU</name>
<feature type="domain" description="Sulfatase N-terminal" evidence="8">
    <location>
        <begin position="39"/>
        <end position="374"/>
    </location>
</feature>
<sequence length="602" mass="68807">MDFIRWIPIFHILLAANLFLCISQNLKTEAVRHQDSRHNVLFIVVDDLRPALGCYEVSKYITPNIDQLCSMGIKFSNAYAQQALCGPSRVSFLTSRRPDTTRLYDVHSYWRHAAGNFTTLPQHFKEHGYHTASVGKVFHPGKSSNFNDDQPYSWSEKPYHPSTQAYKNSKVCAGPGGRKYSNIVCPVNVTQQPEATLPDMQSTRQAMQFLRDRARLESSPSTAPTAPFFLAVGYHKPHVPLKYPEQFLDLYPLSTVPLASNRHYPEHMPLVAWNPWTDLRDRDDVKELNVSFPFGPLPDDYQRLVRQSYYAAISYMDDQIGHLLSSLETQGFANNTIIILFGDHGWALGEHQEWSKYSNFEVATNVPLIVYVPIIAWSRFARNRLQSVEKTKLLLERSLFPYINPLLPPHHSMTSGARRESECASGSDRVTARCVRKGGRQSNVLVELVDIFPTLCDLAGIPRPPTCPTNSSAIRLCTEGRSFALVIRNSDSRLLKNHTWVKSAVFSQYPRPSNFPVATSDQPRLREIAVMGYSMRCTHHRYTEWIGFDKNMFRGIWSDVRARELYFLDKDPGENHNQAYNKSHATFVAKLAKQLRYQMELS</sequence>
<dbReference type="InterPro" id="IPR035874">
    <property type="entry name" value="IDS"/>
</dbReference>
<keyword evidence="3" id="KW-0479">Metal-binding</keyword>
<gene>
    <name evidence="10" type="primary">LOC106808315</name>
</gene>
<dbReference type="InterPro" id="IPR017850">
    <property type="entry name" value="Alkaline_phosphatase_core_sf"/>
</dbReference>
<dbReference type="PANTHER" id="PTHR45953">
    <property type="entry name" value="IDURONATE 2-SULFATASE"/>
    <property type="match status" value="1"/>
</dbReference>
<dbReference type="InterPro" id="IPR024607">
    <property type="entry name" value="Sulfatase_CS"/>
</dbReference>
<evidence type="ECO:0000256" key="2">
    <source>
        <dbReference type="ARBA" id="ARBA00008779"/>
    </source>
</evidence>
<keyword evidence="9" id="KW-1185">Reference proteome</keyword>
<keyword evidence="6" id="KW-0106">Calcium</keyword>
<keyword evidence="4 7" id="KW-0732">Signal</keyword>
<keyword evidence="5" id="KW-0378">Hydrolase</keyword>
<dbReference type="SUPFAM" id="SSF53649">
    <property type="entry name" value="Alkaline phosphatase-like"/>
    <property type="match status" value="1"/>
</dbReference>
<dbReference type="PANTHER" id="PTHR45953:SF1">
    <property type="entry name" value="IDURONATE 2-SULFATASE"/>
    <property type="match status" value="1"/>
</dbReference>
<evidence type="ECO:0000259" key="8">
    <source>
        <dbReference type="Pfam" id="PF00884"/>
    </source>
</evidence>
<dbReference type="PROSITE" id="PS00149">
    <property type="entry name" value="SULFATASE_2"/>
    <property type="match status" value="1"/>
</dbReference>
<evidence type="ECO:0000256" key="5">
    <source>
        <dbReference type="ARBA" id="ARBA00022801"/>
    </source>
</evidence>